<dbReference type="InterPro" id="IPR019734">
    <property type="entry name" value="TPR_rpt"/>
</dbReference>
<evidence type="ECO:0000313" key="9">
    <source>
        <dbReference type="Proteomes" id="UP001239462"/>
    </source>
</evidence>
<dbReference type="InterPro" id="IPR011990">
    <property type="entry name" value="TPR-like_helical_dom_sf"/>
</dbReference>
<evidence type="ECO:0000259" key="7">
    <source>
        <dbReference type="PROSITE" id="PS50011"/>
    </source>
</evidence>
<evidence type="ECO:0000256" key="5">
    <source>
        <dbReference type="PROSITE-ProRule" id="PRU10141"/>
    </source>
</evidence>
<proteinExistence type="predicted"/>
<feature type="compositionally biased region" description="Basic and acidic residues" evidence="6">
    <location>
        <begin position="1"/>
        <end position="13"/>
    </location>
</feature>
<dbReference type="Proteomes" id="UP001239462">
    <property type="component" value="Unassembled WGS sequence"/>
</dbReference>
<dbReference type="SMART" id="SM00028">
    <property type="entry name" value="TPR"/>
    <property type="match status" value="2"/>
</dbReference>
<gene>
    <name evidence="8" type="ORF">QTN89_09640</name>
</gene>
<dbReference type="PANTHER" id="PTHR43289">
    <property type="entry name" value="MITOGEN-ACTIVATED PROTEIN KINASE KINASE KINASE 20-RELATED"/>
    <property type="match status" value="1"/>
</dbReference>
<evidence type="ECO:0000256" key="3">
    <source>
        <dbReference type="ARBA" id="ARBA00022777"/>
    </source>
</evidence>
<dbReference type="Gene3D" id="1.25.40.10">
    <property type="entry name" value="Tetratricopeptide repeat domain"/>
    <property type="match status" value="1"/>
</dbReference>
<keyword evidence="2 5" id="KW-0547">Nucleotide-binding</keyword>
<keyword evidence="3 8" id="KW-0418">Kinase</keyword>
<dbReference type="InterPro" id="IPR000719">
    <property type="entry name" value="Prot_kinase_dom"/>
</dbReference>
<dbReference type="Pfam" id="PF13181">
    <property type="entry name" value="TPR_8"/>
    <property type="match status" value="1"/>
</dbReference>
<dbReference type="Gene3D" id="3.30.200.20">
    <property type="entry name" value="Phosphorylase Kinase, domain 1"/>
    <property type="match status" value="1"/>
</dbReference>
<accession>A0ABT7PHM5</accession>
<dbReference type="SMART" id="SM00220">
    <property type="entry name" value="S_TKc"/>
    <property type="match status" value="1"/>
</dbReference>
<dbReference type="GO" id="GO:0016301">
    <property type="term" value="F:kinase activity"/>
    <property type="evidence" value="ECO:0007669"/>
    <property type="project" value="UniProtKB-KW"/>
</dbReference>
<dbReference type="PROSITE" id="PS50011">
    <property type="entry name" value="PROTEIN_KINASE_DOM"/>
    <property type="match status" value="1"/>
</dbReference>
<dbReference type="Pfam" id="PF00069">
    <property type="entry name" value="Pkinase"/>
    <property type="match status" value="1"/>
</dbReference>
<organism evidence="8 9">
    <name type="scientific">Roseiconus lacunae</name>
    <dbReference type="NCBI Taxonomy" id="2605694"/>
    <lineage>
        <taxon>Bacteria</taxon>
        <taxon>Pseudomonadati</taxon>
        <taxon>Planctomycetota</taxon>
        <taxon>Planctomycetia</taxon>
        <taxon>Pirellulales</taxon>
        <taxon>Pirellulaceae</taxon>
        <taxon>Roseiconus</taxon>
    </lineage>
</organism>
<feature type="region of interest" description="Disordered" evidence="6">
    <location>
        <begin position="268"/>
        <end position="288"/>
    </location>
</feature>
<dbReference type="EMBL" id="JASZZN010000006">
    <property type="protein sequence ID" value="MDM4015691.1"/>
    <property type="molecule type" value="Genomic_DNA"/>
</dbReference>
<sequence>MTRPEPFHPRELNSGRGSIRGYRRDHDDSLFGEATIGPGSNLRSTKLASKDTTDPNESRRTGCGTSAQDADTRVSTTTDATTVNGTDGSSRFRAAGELGRGGWGIVQRARDQVLDREVAIKRIIGDNADEDLREQFLHEAKITGRLQHPGVVPVHELAQSDGGDVFYVMKLLDGETFRTQIRRHHQQYHSIGKRNAEALSETIKPLLERFIDICNTVAYAHQQGILHRDLKPANVMIGEFGETIVLDWGLAKTVDEIDHEGGVTLRYGLGDGTSDSTQSTSRRRSERNGVVIGTPAYMSPEQANGQTSALDHRSDVFSLGVILYEIVSGQHPHAGLKTDAILHRARDGEYESLKARQPHASVALVAIVNKAMALAPRDRYDSALDLADDVRHWMLGEPVSVHPGTLSDRCSRWIKRHRTLATGLASSAAILLISASVFSILIHGAHQAEKQARRSAEAANRTALKRLIEARDATDTWLIDLSGVLRYYPGLQAERHRLIQKAIAQYQDLATEQSISETIRSTEPLEKLERGKCYLRLGDLHRLTGEIGLASKNYDHAQQIFESIDVASTGKQLRRNGLSLRLISTASVDQPEAPPAPMDNKLALQHHLNVELANCLIGQILAVCVQSESTSSNSLPTTAATVLDSTLTESIKTAEQLLSAVLPPSSNSDSVDEIQIKAVSSQLRLDLAIAHRSDVDPTIRLAHAQSAADWGTWLSSHREQANDRAHLLDADETLALLYEETDAPNEAIEVWSNLITTIREQTSRLPSIHPRLLQTAAHARIRRAKLLLKTGDRAAAIEDYEKAIEQLNHAWQASDPDDFYRTNLATAEFNLGKVYSTDPDHSATAQSLLRRSSQTYKELLQQRPTVEVLRRLTDAKAKLAELTIGTDDEVAHLDDALVGFEVLDDHTVIDRQDLLRWLKLLVRRVTLTDGGHVNGNRHKQLEQIQYLADSLHETPLPIDLQSQIDALQDQSE</sequence>
<dbReference type="Gene3D" id="1.10.510.10">
    <property type="entry name" value="Transferase(Phosphotransferase) domain 1"/>
    <property type="match status" value="1"/>
</dbReference>
<dbReference type="CDD" id="cd14014">
    <property type="entry name" value="STKc_PknB_like"/>
    <property type="match status" value="1"/>
</dbReference>
<dbReference type="InterPro" id="IPR017441">
    <property type="entry name" value="Protein_kinase_ATP_BS"/>
</dbReference>
<dbReference type="PROSITE" id="PS00108">
    <property type="entry name" value="PROTEIN_KINASE_ST"/>
    <property type="match status" value="1"/>
</dbReference>
<reference evidence="8 9" key="1">
    <citation type="submission" date="2023-06" db="EMBL/GenBank/DDBJ databases">
        <title>Roseiconus lacunae JC819 isolated from Gulf of Mannar region, Tamil Nadu.</title>
        <authorList>
            <person name="Pk S."/>
            <person name="Ch S."/>
            <person name="Ch V.R."/>
        </authorList>
    </citation>
    <scope>NUCLEOTIDE SEQUENCE [LARGE SCALE GENOMIC DNA]</scope>
    <source>
        <strain evidence="8 9">JC819</strain>
    </source>
</reference>
<dbReference type="InterPro" id="IPR008271">
    <property type="entry name" value="Ser/Thr_kinase_AS"/>
</dbReference>
<keyword evidence="1" id="KW-0808">Transferase</keyword>
<feature type="region of interest" description="Disordered" evidence="6">
    <location>
        <begin position="1"/>
        <end position="79"/>
    </location>
</feature>
<protein>
    <submittedName>
        <fullName evidence="8">Protein kinase</fullName>
    </submittedName>
</protein>
<evidence type="ECO:0000256" key="6">
    <source>
        <dbReference type="SAM" id="MobiDB-lite"/>
    </source>
</evidence>
<dbReference type="SUPFAM" id="SSF48452">
    <property type="entry name" value="TPR-like"/>
    <property type="match status" value="1"/>
</dbReference>
<keyword evidence="9" id="KW-1185">Reference proteome</keyword>
<keyword evidence="4 5" id="KW-0067">ATP-binding</keyword>
<feature type="domain" description="Protein kinase" evidence="7">
    <location>
        <begin position="92"/>
        <end position="395"/>
    </location>
</feature>
<dbReference type="PANTHER" id="PTHR43289:SF6">
    <property type="entry name" value="SERINE_THREONINE-PROTEIN KINASE NEKL-3"/>
    <property type="match status" value="1"/>
</dbReference>
<evidence type="ECO:0000256" key="4">
    <source>
        <dbReference type="ARBA" id="ARBA00022840"/>
    </source>
</evidence>
<evidence type="ECO:0000256" key="2">
    <source>
        <dbReference type="ARBA" id="ARBA00022741"/>
    </source>
</evidence>
<dbReference type="PROSITE" id="PS00107">
    <property type="entry name" value="PROTEIN_KINASE_ATP"/>
    <property type="match status" value="1"/>
</dbReference>
<name>A0ABT7PHM5_9BACT</name>
<comment type="caution">
    <text evidence="8">The sequence shown here is derived from an EMBL/GenBank/DDBJ whole genome shotgun (WGS) entry which is preliminary data.</text>
</comment>
<feature type="binding site" evidence="5">
    <location>
        <position position="121"/>
    </location>
    <ligand>
        <name>ATP</name>
        <dbReference type="ChEBI" id="CHEBI:30616"/>
    </ligand>
</feature>
<evidence type="ECO:0000256" key="1">
    <source>
        <dbReference type="ARBA" id="ARBA00022679"/>
    </source>
</evidence>
<dbReference type="SUPFAM" id="SSF56112">
    <property type="entry name" value="Protein kinase-like (PK-like)"/>
    <property type="match status" value="1"/>
</dbReference>
<dbReference type="RefSeq" id="WP_289163194.1">
    <property type="nucleotide sequence ID" value="NZ_JASZZN010000006.1"/>
</dbReference>
<feature type="compositionally biased region" description="Basic and acidic residues" evidence="6">
    <location>
        <begin position="48"/>
        <end position="60"/>
    </location>
</feature>
<dbReference type="InterPro" id="IPR011009">
    <property type="entry name" value="Kinase-like_dom_sf"/>
</dbReference>
<evidence type="ECO:0000313" key="8">
    <source>
        <dbReference type="EMBL" id="MDM4015691.1"/>
    </source>
</evidence>